<dbReference type="EMBL" id="JBEZFP010000049">
    <property type="protein sequence ID" value="MEU8135749.1"/>
    <property type="molecule type" value="Genomic_DNA"/>
</dbReference>
<sequence length="56" mass="6012">MSGVTPSSTSRGLVICTGVYLALASLYSAIYSPPAWMWFGWSVMAIATVILIVTDR</sequence>
<keyword evidence="3" id="KW-1185">Reference proteome</keyword>
<proteinExistence type="predicted"/>
<reference evidence="2 3" key="1">
    <citation type="submission" date="2024-06" db="EMBL/GenBank/DDBJ databases">
        <title>The Natural Products Discovery Center: Release of the First 8490 Sequenced Strains for Exploring Actinobacteria Biosynthetic Diversity.</title>
        <authorList>
            <person name="Kalkreuter E."/>
            <person name="Kautsar S.A."/>
            <person name="Yang D."/>
            <person name="Bader C.D."/>
            <person name="Teijaro C.N."/>
            <person name="Fluegel L."/>
            <person name="Davis C.M."/>
            <person name="Simpson J.R."/>
            <person name="Lauterbach L."/>
            <person name="Steele A.D."/>
            <person name="Gui C."/>
            <person name="Meng S."/>
            <person name="Li G."/>
            <person name="Viehrig K."/>
            <person name="Ye F."/>
            <person name="Su P."/>
            <person name="Kiefer A.F."/>
            <person name="Nichols A."/>
            <person name="Cepeda A.J."/>
            <person name="Yan W."/>
            <person name="Fan B."/>
            <person name="Jiang Y."/>
            <person name="Adhikari A."/>
            <person name="Zheng C.-J."/>
            <person name="Schuster L."/>
            <person name="Cowan T.M."/>
            <person name="Smanski M.J."/>
            <person name="Chevrette M.G."/>
            <person name="De Carvalho L.P.S."/>
            <person name="Shen B."/>
        </authorList>
    </citation>
    <scope>NUCLEOTIDE SEQUENCE [LARGE SCALE GENOMIC DNA]</scope>
    <source>
        <strain evidence="2 3">NPDC048946</strain>
    </source>
</reference>
<feature type="transmembrane region" description="Helical" evidence="1">
    <location>
        <begin position="36"/>
        <end position="54"/>
    </location>
</feature>
<keyword evidence="1" id="KW-0472">Membrane</keyword>
<dbReference type="Proteomes" id="UP001551482">
    <property type="component" value="Unassembled WGS sequence"/>
</dbReference>
<keyword evidence="1" id="KW-1133">Transmembrane helix</keyword>
<evidence type="ECO:0000313" key="3">
    <source>
        <dbReference type="Proteomes" id="UP001551482"/>
    </source>
</evidence>
<evidence type="ECO:0000256" key="1">
    <source>
        <dbReference type="SAM" id="Phobius"/>
    </source>
</evidence>
<protein>
    <submittedName>
        <fullName evidence="2">Uncharacterized protein</fullName>
    </submittedName>
</protein>
<evidence type="ECO:0000313" key="2">
    <source>
        <dbReference type="EMBL" id="MEU8135749.1"/>
    </source>
</evidence>
<organism evidence="2 3">
    <name type="scientific">Streptodolium elevatio</name>
    <dbReference type="NCBI Taxonomy" id="3157996"/>
    <lineage>
        <taxon>Bacteria</taxon>
        <taxon>Bacillati</taxon>
        <taxon>Actinomycetota</taxon>
        <taxon>Actinomycetes</taxon>
        <taxon>Kitasatosporales</taxon>
        <taxon>Streptomycetaceae</taxon>
        <taxon>Streptodolium</taxon>
    </lineage>
</organism>
<accession>A0ABV3DJ24</accession>
<name>A0ABV3DJ24_9ACTN</name>
<keyword evidence="1" id="KW-0812">Transmembrane</keyword>
<dbReference type="RefSeq" id="WP_358355731.1">
    <property type="nucleotide sequence ID" value="NZ_JBEZFP010000049.1"/>
</dbReference>
<comment type="caution">
    <text evidence="2">The sequence shown here is derived from an EMBL/GenBank/DDBJ whole genome shotgun (WGS) entry which is preliminary data.</text>
</comment>
<feature type="transmembrane region" description="Helical" evidence="1">
    <location>
        <begin position="12"/>
        <end position="30"/>
    </location>
</feature>
<gene>
    <name evidence="2" type="ORF">AB0C36_19790</name>
</gene>